<dbReference type="PaxDb" id="4113-PGSC0003DMT400097614"/>
<accession>M1E109</accession>
<reference evidence="2" key="2">
    <citation type="submission" date="2015-06" db="UniProtKB">
        <authorList>
            <consortium name="EnsemblPlants"/>
        </authorList>
    </citation>
    <scope>IDENTIFICATION</scope>
    <source>
        <strain evidence="2">DM1-3 516 R44</strain>
    </source>
</reference>
<feature type="compositionally biased region" description="Low complexity" evidence="1">
    <location>
        <begin position="76"/>
        <end position="91"/>
    </location>
</feature>
<proteinExistence type="predicted"/>
<evidence type="ECO:0000313" key="3">
    <source>
        <dbReference type="Proteomes" id="UP000011115"/>
    </source>
</evidence>
<feature type="region of interest" description="Disordered" evidence="1">
    <location>
        <begin position="49"/>
        <end position="91"/>
    </location>
</feature>
<protein>
    <submittedName>
        <fullName evidence="2">Integrase core domain containing protein</fullName>
    </submittedName>
</protein>
<keyword evidence="3" id="KW-1185">Reference proteome</keyword>
<dbReference type="EnsemblPlants" id="PGSC0003DMT400097614">
    <property type="protein sequence ID" value="PGSC0003DMT400097614"/>
    <property type="gene ID" value="PGSC0003DMG400047185"/>
</dbReference>
<dbReference type="HOGENOM" id="CLU_1322927_0_0_1"/>
<dbReference type="Gramene" id="PGSC0003DMT400097614">
    <property type="protein sequence ID" value="PGSC0003DMT400097614"/>
    <property type="gene ID" value="PGSC0003DMG400047185"/>
</dbReference>
<evidence type="ECO:0000313" key="2">
    <source>
        <dbReference type="EnsemblPlants" id="PGSC0003DMT400097614"/>
    </source>
</evidence>
<organism evidence="2 3">
    <name type="scientific">Solanum tuberosum</name>
    <name type="common">Potato</name>
    <dbReference type="NCBI Taxonomy" id="4113"/>
    <lineage>
        <taxon>Eukaryota</taxon>
        <taxon>Viridiplantae</taxon>
        <taxon>Streptophyta</taxon>
        <taxon>Embryophyta</taxon>
        <taxon>Tracheophyta</taxon>
        <taxon>Spermatophyta</taxon>
        <taxon>Magnoliopsida</taxon>
        <taxon>eudicotyledons</taxon>
        <taxon>Gunneridae</taxon>
        <taxon>Pentapetalae</taxon>
        <taxon>asterids</taxon>
        <taxon>lamiids</taxon>
        <taxon>Solanales</taxon>
        <taxon>Solanaceae</taxon>
        <taxon>Solanoideae</taxon>
        <taxon>Solaneae</taxon>
        <taxon>Solanum</taxon>
    </lineage>
</organism>
<name>M1E109_SOLTU</name>
<sequence>MPSTQSQGEPLTPYDPELNQTLRRMNNQVVQVNPFGGNLGDEVELQPPRVVGADNPLSDGGFPPNAQGPNTDNWHQEQGNQGRNYGNYNREGQYVHDGNFNHNNNYNRNNYSNRNNRVGPYVPPQNRESATREAGGNMACIEYMMQKMMRRFDATDENVKEIRNDLSGIGQKVDAHEVPIKHLEQQMTQLSTTVKPRQPGTTSLSNTI</sequence>
<reference evidence="3" key="1">
    <citation type="journal article" date="2011" name="Nature">
        <title>Genome sequence and analysis of the tuber crop potato.</title>
        <authorList>
            <consortium name="The Potato Genome Sequencing Consortium"/>
        </authorList>
    </citation>
    <scope>NUCLEOTIDE SEQUENCE [LARGE SCALE GENOMIC DNA]</scope>
    <source>
        <strain evidence="3">cv. DM1-3 516 R44</strain>
    </source>
</reference>
<dbReference type="Proteomes" id="UP000011115">
    <property type="component" value="Unassembled WGS sequence"/>
</dbReference>
<evidence type="ECO:0000256" key="1">
    <source>
        <dbReference type="SAM" id="MobiDB-lite"/>
    </source>
</evidence>
<dbReference type="InParanoid" id="M1E109"/>
<dbReference type="AlphaFoldDB" id="M1E109"/>